<keyword evidence="1" id="KW-0812">Transmembrane</keyword>
<dbReference type="KEGG" id="uth:DKZ56_11530"/>
<keyword evidence="1" id="KW-0472">Membrane</keyword>
<name>A0A4P6UTH8_9BACL</name>
<evidence type="ECO:0000313" key="3">
    <source>
        <dbReference type="Proteomes" id="UP000291151"/>
    </source>
</evidence>
<dbReference type="AlphaFoldDB" id="A0A4P6UTH8"/>
<organism evidence="2 3">
    <name type="scientific">Ureibacillus thermophilus</name>
    <dbReference type="NCBI Taxonomy" id="367743"/>
    <lineage>
        <taxon>Bacteria</taxon>
        <taxon>Bacillati</taxon>
        <taxon>Bacillota</taxon>
        <taxon>Bacilli</taxon>
        <taxon>Bacillales</taxon>
        <taxon>Caryophanaceae</taxon>
        <taxon>Ureibacillus</taxon>
    </lineage>
</organism>
<dbReference type="EMBL" id="CP036528">
    <property type="protein sequence ID" value="QBK26434.1"/>
    <property type="molecule type" value="Genomic_DNA"/>
</dbReference>
<feature type="transmembrane region" description="Helical" evidence="1">
    <location>
        <begin position="32"/>
        <end position="54"/>
    </location>
</feature>
<protein>
    <submittedName>
        <fullName evidence="2">Uncharacterized protein</fullName>
    </submittedName>
</protein>
<keyword evidence="1" id="KW-1133">Transmembrane helix</keyword>
<evidence type="ECO:0000313" key="2">
    <source>
        <dbReference type="EMBL" id="QBK26434.1"/>
    </source>
</evidence>
<keyword evidence="3" id="KW-1185">Reference proteome</keyword>
<accession>A0A4P6UTH8</accession>
<dbReference type="Proteomes" id="UP000291151">
    <property type="component" value="Chromosome"/>
</dbReference>
<dbReference type="RefSeq" id="WP_080706529.1">
    <property type="nucleotide sequence ID" value="NZ_CP036528.1"/>
</dbReference>
<feature type="transmembrane region" description="Helical" evidence="1">
    <location>
        <begin position="7"/>
        <end position="26"/>
    </location>
</feature>
<evidence type="ECO:0000256" key="1">
    <source>
        <dbReference type="SAM" id="Phobius"/>
    </source>
</evidence>
<gene>
    <name evidence="2" type="ORF">DKZ56_11530</name>
</gene>
<proteinExistence type="predicted"/>
<sequence>MDNKVRLFLVLLSSLLIFALGTYRILTKDLSVIPLFVAYIFAITGLIGIVANAVKLIRNVSN</sequence>
<reference evidence="2 3" key="1">
    <citation type="submission" date="2019-02" db="EMBL/GenBank/DDBJ databases">
        <title>Ureibacillus thermophilus.</title>
        <authorList>
            <person name="Sunny J.S."/>
            <person name="Natarajan A."/>
            <person name="Saleena L.M."/>
        </authorList>
    </citation>
    <scope>NUCLEOTIDE SEQUENCE [LARGE SCALE GENOMIC DNA]</scope>
    <source>
        <strain evidence="2 3">LM102</strain>
    </source>
</reference>